<dbReference type="Proteomes" id="UP000504631">
    <property type="component" value="Unplaced"/>
</dbReference>
<proteinExistence type="predicted"/>
<evidence type="ECO:0000313" key="2">
    <source>
        <dbReference type="RefSeq" id="XP_033356176.1"/>
    </source>
</evidence>
<reference evidence="2" key="1">
    <citation type="submission" date="2025-08" db="UniProtKB">
        <authorList>
            <consortium name="RefSeq"/>
        </authorList>
    </citation>
    <scope>IDENTIFICATION</scope>
    <source>
        <tissue evidence="2">Muscle</tissue>
    </source>
</reference>
<dbReference type="RefSeq" id="XP_033356176.1">
    <property type="nucleotide sequence ID" value="XM_033500285.1"/>
</dbReference>
<name>A0A6J3KVL0_9HYME</name>
<evidence type="ECO:0000313" key="1">
    <source>
        <dbReference type="Proteomes" id="UP000504631"/>
    </source>
</evidence>
<dbReference type="KEGG" id="bvk:117236893"/>
<dbReference type="GeneID" id="117236893"/>
<accession>A0A6J3KVL0</accession>
<dbReference type="AlphaFoldDB" id="A0A6J3KVL0"/>
<organism evidence="1 2">
    <name type="scientific">Bombus vosnesenskii</name>
    <dbReference type="NCBI Taxonomy" id="207650"/>
    <lineage>
        <taxon>Eukaryota</taxon>
        <taxon>Metazoa</taxon>
        <taxon>Ecdysozoa</taxon>
        <taxon>Arthropoda</taxon>
        <taxon>Hexapoda</taxon>
        <taxon>Insecta</taxon>
        <taxon>Pterygota</taxon>
        <taxon>Neoptera</taxon>
        <taxon>Endopterygota</taxon>
        <taxon>Hymenoptera</taxon>
        <taxon>Apocrita</taxon>
        <taxon>Aculeata</taxon>
        <taxon>Apoidea</taxon>
        <taxon>Anthophila</taxon>
        <taxon>Apidae</taxon>
        <taxon>Bombus</taxon>
        <taxon>Pyrobombus</taxon>
    </lineage>
</organism>
<sequence length="253" mass="29295">MSEFRDLINAVACLNKSVSNFPIGAISIEDFKPIEEKITATRELLKCLNAKLLILKAQHDFYTATEEPVEDLRDTVTNLHEATASSLITNTAIKLCLHSHSIQAILEGKEGNSDMQRKIYAYMRKLFSLNDNILIIQKEIDNAIKEQLELKIQCRNALFEHKQFLKEQEEICNKKLKEMNPELAINKEKINRTIRNINIMQKLIVNFIAASNHMLYKDPFFVQMLEEHRELINIETVLKMSQNNFKSKEDKSS</sequence>
<gene>
    <name evidence="2" type="primary">LOC117236893</name>
</gene>
<keyword evidence="1" id="KW-1185">Reference proteome</keyword>
<protein>
    <submittedName>
        <fullName evidence="2">Uncharacterized protein LOC117236893</fullName>
    </submittedName>
</protein>